<keyword evidence="13" id="KW-1185">Reference proteome</keyword>
<evidence type="ECO:0000256" key="2">
    <source>
        <dbReference type="ARBA" id="ARBA00006214"/>
    </source>
</evidence>
<sequence>MRYLLVALALSAAGILSRLAGYEQLGIWLLAAGGLAHTLLNKPGDVCRRGRFAGCVVVLGSPYARPLGIPLEYVGAAWFGGVPLAFHLGFGQMWALLAVLGVVLLVGMEVRLKALCLYCTVAHIIGLICAVFLLL</sequence>
<feature type="transmembrane region" description="Helical" evidence="10">
    <location>
        <begin position="84"/>
        <end position="108"/>
    </location>
</feature>
<dbReference type="HOGENOM" id="CLU_1870815_0_0_2"/>
<dbReference type="InterPro" id="IPR012932">
    <property type="entry name" value="VKOR"/>
</dbReference>
<dbReference type="GO" id="GO:0048038">
    <property type="term" value="F:quinone binding"/>
    <property type="evidence" value="ECO:0007669"/>
    <property type="project" value="UniProtKB-KW"/>
</dbReference>
<dbReference type="AlphaFoldDB" id="G7VDQ2"/>
<protein>
    <submittedName>
        <fullName evidence="12">Vitamin K epoxide reductase</fullName>
    </submittedName>
</protein>
<evidence type="ECO:0000256" key="1">
    <source>
        <dbReference type="ARBA" id="ARBA00004141"/>
    </source>
</evidence>
<evidence type="ECO:0000313" key="12">
    <source>
        <dbReference type="EMBL" id="AET34031.1"/>
    </source>
</evidence>
<dbReference type="InterPro" id="IPR038354">
    <property type="entry name" value="VKOR_sf"/>
</dbReference>
<evidence type="ECO:0000256" key="3">
    <source>
        <dbReference type="ARBA" id="ARBA00022692"/>
    </source>
</evidence>
<comment type="subcellular location">
    <subcellularLocation>
        <location evidence="1">Membrane</location>
        <topology evidence="1">Multi-pass membrane protein</topology>
    </subcellularLocation>
</comment>
<dbReference type="Proteomes" id="UP000005867">
    <property type="component" value="Chromosome"/>
</dbReference>
<evidence type="ECO:0000259" key="11">
    <source>
        <dbReference type="SMART" id="SM00756"/>
    </source>
</evidence>
<evidence type="ECO:0000256" key="7">
    <source>
        <dbReference type="ARBA" id="ARBA00023136"/>
    </source>
</evidence>
<dbReference type="GO" id="GO:0016020">
    <property type="term" value="C:membrane"/>
    <property type="evidence" value="ECO:0007669"/>
    <property type="project" value="UniProtKB-SubCell"/>
</dbReference>
<dbReference type="Gene3D" id="1.20.1440.130">
    <property type="entry name" value="VKOR domain"/>
    <property type="match status" value="1"/>
</dbReference>
<gene>
    <name evidence="12" type="ORF">P186_2647</name>
</gene>
<dbReference type="Pfam" id="PF07884">
    <property type="entry name" value="VKOR"/>
    <property type="match status" value="1"/>
</dbReference>
<keyword evidence="7 10" id="KW-0472">Membrane</keyword>
<organism evidence="12 13">
    <name type="scientific">Pyrobaculum ferrireducens</name>
    <dbReference type="NCBI Taxonomy" id="1104324"/>
    <lineage>
        <taxon>Archaea</taxon>
        <taxon>Thermoproteota</taxon>
        <taxon>Thermoprotei</taxon>
        <taxon>Thermoproteales</taxon>
        <taxon>Thermoproteaceae</taxon>
        <taxon>Pyrobaculum</taxon>
    </lineage>
</organism>
<dbReference type="CDD" id="cd12918">
    <property type="entry name" value="VKOR_arc"/>
    <property type="match status" value="1"/>
</dbReference>
<evidence type="ECO:0000256" key="10">
    <source>
        <dbReference type="SAM" id="Phobius"/>
    </source>
</evidence>
<evidence type="ECO:0000256" key="4">
    <source>
        <dbReference type="ARBA" id="ARBA00022719"/>
    </source>
</evidence>
<comment type="similarity">
    <text evidence="2">Belongs to the VKOR family.</text>
</comment>
<keyword evidence="5 10" id="KW-1133">Transmembrane helix</keyword>
<dbReference type="BioCyc" id="PSP1104324:GJSN-2591-MONOMER"/>
<dbReference type="EMBL" id="CP003098">
    <property type="protein sequence ID" value="AET34031.1"/>
    <property type="molecule type" value="Genomic_DNA"/>
</dbReference>
<keyword evidence="6" id="KW-0560">Oxidoreductase</keyword>
<keyword evidence="9" id="KW-0676">Redox-active center</keyword>
<dbReference type="GeneID" id="11594248"/>
<feature type="transmembrane region" description="Helical" evidence="10">
    <location>
        <begin position="115"/>
        <end position="134"/>
    </location>
</feature>
<evidence type="ECO:0000256" key="5">
    <source>
        <dbReference type="ARBA" id="ARBA00022989"/>
    </source>
</evidence>
<dbReference type="GO" id="GO:0016491">
    <property type="term" value="F:oxidoreductase activity"/>
    <property type="evidence" value="ECO:0007669"/>
    <property type="project" value="UniProtKB-KW"/>
</dbReference>
<accession>G7VDQ2</accession>
<reference evidence="12 13" key="1">
    <citation type="journal article" date="2012" name="J. Bacteriol.">
        <title>Complete genome sequence of strain 1860, a crenarchaeon of the genus pyrobaculum able to grow with various electron acceptors.</title>
        <authorList>
            <person name="Mardanov A.V."/>
            <person name="Gumerov V.M."/>
            <person name="Slobodkina G.B."/>
            <person name="Beletsky A.V."/>
            <person name="Bonch-Osmolovskaya E.A."/>
            <person name="Ravin N.V."/>
            <person name="Skryabin K.G."/>
        </authorList>
    </citation>
    <scope>NUCLEOTIDE SEQUENCE [LARGE SCALE GENOMIC DNA]</scope>
    <source>
        <strain evidence="12 13">1860</strain>
    </source>
</reference>
<dbReference type="SMART" id="SM00756">
    <property type="entry name" value="VKc"/>
    <property type="match status" value="1"/>
</dbReference>
<keyword evidence="4" id="KW-0874">Quinone</keyword>
<dbReference type="eggNOG" id="arCOG03749">
    <property type="taxonomic scope" value="Archaea"/>
</dbReference>
<evidence type="ECO:0000256" key="9">
    <source>
        <dbReference type="ARBA" id="ARBA00023284"/>
    </source>
</evidence>
<keyword evidence="8" id="KW-1015">Disulfide bond</keyword>
<dbReference type="RefSeq" id="WP_014289856.1">
    <property type="nucleotide sequence ID" value="NC_016645.1"/>
</dbReference>
<evidence type="ECO:0000313" key="13">
    <source>
        <dbReference type="Proteomes" id="UP000005867"/>
    </source>
</evidence>
<keyword evidence="3 10" id="KW-0812">Transmembrane</keyword>
<name>G7VDQ2_9CREN</name>
<dbReference type="KEGG" id="pyr:P186_2647"/>
<evidence type="ECO:0000256" key="6">
    <source>
        <dbReference type="ARBA" id="ARBA00023002"/>
    </source>
</evidence>
<proteinExistence type="inferred from homology"/>
<evidence type="ECO:0000256" key="8">
    <source>
        <dbReference type="ARBA" id="ARBA00023157"/>
    </source>
</evidence>
<feature type="domain" description="Vitamin K epoxide reductase" evidence="11">
    <location>
        <begin position="10"/>
        <end position="135"/>
    </location>
</feature>